<protein>
    <submittedName>
        <fullName evidence="2">Uncharacterized protein</fullName>
    </submittedName>
</protein>
<feature type="compositionally biased region" description="Acidic residues" evidence="1">
    <location>
        <begin position="44"/>
        <end position="55"/>
    </location>
</feature>
<dbReference type="Proteomes" id="UP000780801">
    <property type="component" value="Unassembled WGS sequence"/>
</dbReference>
<evidence type="ECO:0000313" key="3">
    <source>
        <dbReference type="Proteomes" id="UP000780801"/>
    </source>
</evidence>
<proteinExistence type="predicted"/>
<keyword evidence="3" id="KW-1185">Reference proteome</keyword>
<evidence type="ECO:0000256" key="1">
    <source>
        <dbReference type="SAM" id="MobiDB-lite"/>
    </source>
</evidence>
<sequence>MISSLQWVRRGAAQARPDKYDLDEREYKRIGDIAAQQLAQAKEDLEEAQNEENPDSDMAVEKLSETNPELNEYNLDGYDDERPEGE</sequence>
<dbReference type="OrthoDB" id="270624at2759"/>
<dbReference type="AlphaFoldDB" id="A0A9P6G0D6"/>
<evidence type="ECO:0000313" key="2">
    <source>
        <dbReference type="EMBL" id="KAF9585187.1"/>
    </source>
</evidence>
<gene>
    <name evidence="2" type="ORF">BGW38_003502</name>
</gene>
<feature type="compositionally biased region" description="Acidic residues" evidence="1">
    <location>
        <begin position="77"/>
        <end position="86"/>
    </location>
</feature>
<name>A0A9P6G0D6_9FUNG</name>
<feature type="region of interest" description="Disordered" evidence="1">
    <location>
        <begin position="41"/>
        <end position="86"/>
    </location>
</feature>
<reference evidence="2" key="1">
    <citation type="journal article" date="2020" name="Fungal Divers.">
        <title>Resolving the Mortierellaceae phylogeny through synthesis of multi-gene phylogenetics and phylogenomics.</title>
        <authorList>
            <person name="Vandepol N."/>
            <person name="Liber J."/>
            <person name="Desiro A."/>
            <person name="Na H."/>
            <person name="Kennedy M."/>
            <person name="Barry K."/>
            <person name="Grigoriev I.V."/>
            <person name="Miller A.N."/>
            <person name="O'Donnell K."/>
            <person name="Stajich J.E."/>
            <person name="Bonito G."/>
        </authorList>
    </citation>
    <scope>NUCLEOTIDE SEQUENCE</scope>
    <source>
        <strain evidence="2">KOD1015</strain>
    </source>
</reference>
<organism evidence="2 3">
    <name type="scientific">Lunasporangiospora selenospora</name>
    <dbReference type="NCBI Taxonomy" id="979761"/>
    <lineage>
        <taxon>Eukaryota</taxon>
        <taxon>Fungi</taxon>
        <taxon>Fungi incertae sedis</taxon>
        <taxon>Mucoromycota</taxon>
        <taxon>Mortierellomycotina</taxon>
        <taxon>Mortierellomycetes</taxon>
        <taxon>Mortierellales</taxon>
        <taxon>Mortierellaceae</taxon>
        <taxon>Lunasporangiospora</taxon>
    </lineage>
</organism>
<feature type="non-terminal residue" evidence="2">
    <location>
        <position position="1"/>
    </location>
</feature>
<comment type="caution">
    <text evidence="2">The sequence shown here is derived from an EMBL/GenBank/DDBJ whole genome shotgun (WGS) entry which is preliminary data.</text>
</comment>
<dbReference type="EMBL" id="JAABOA010000234">
    <property type="protein sequence ID" value="KAF9585187.1"/>
    <property type="molecule type" value="Genomic_DNA"/>
</dbReference>
<accession>A0A9P6G0D6</accession>